<dbReference type="InterPro" id="IPR003284">
    <property type="entry name" value="Sal_SpvB"/>
</dbReference>
<dbReference type="InterPro" id="IPR022385">
    <property type="entry name" value="Rhs_assc_core"/>
</dbReference>
<dbReference type="PANTHER" id="PTHR32305:SF15">
    <property type="entry name" value="PROTEIN RHSA-RELATED"/>
    <property type="match status" value="1"/>
</dbReference>
<dbReference type="Pfam" id="PF03534">
    <property type="entry name" value="SpvB"/>
    <property type="match status" value="1"/>
</dbReference>
<keyword evidence="4" id="KW-1133">Transmembrane helix</keyword>
<feature type="transmembrane region" description="Helical" evidence="4">
    <location>
        <begin position="1955"/>
        <end position="1982"/>
    </location>
</feature>
<evidence type="ECO:0000313" key="6">
    <source>
        <dbReference type="Proteomes" id="UP000190016"/>
    </source>
</evidence>
<dbReference type="Proteomes" id="UP000190016">
    <property type="component" value="Unassembled WGS sequence"/>
</dbReference>
<keyword evidence="6" id="KW-1185">Reference proteome</keyword>
<reference evidence="5 6" key="1">
    <citation type="submission" date="2016-07" db="EMBL/GenBank/DDBJ databases">
        <title>Revisiting the Taxonomy of the Elizabethkingia Genus based on Whole-Genome Sequencing, Optical Mapping, and MALDI-TOF.</title>
        <authorList>
            <person name="Nicholson A.C."/>
        </authorList>
    </citation>
    <scope>NUCLEOTIDE SEQUENCE [LARGE SCALE GENOMIC DNA]</scope>
    <source>
        <strain evidence="5 6">C1558</strain>
    </source>
</reference>
<feature type="transmembrane region" description="Helical" evidence="4">
    <location>
        <begin position="1917"/>
        <end position="1935"/>
    </location>
</feature>
<keyword evidence="2" id="KW-0964">Secreted</keyword>
<gene>
    <name evidence="5" type="ORF">BB021_08280</name>
</gene>
<protein>
    <recommendedName>
        <fullName evidence="7">Type IV secretion protein Rhs</fullName>
    </recommendedName>
</protein>
<evidence type="ECO:0000256" key="4">
    <source>
        <dbReference type="SAM" id="Phobius"/>
    </source>
</evidence>
<dbReference type="InterPro" id="IPR050708">
    <property type="entry name" value="T6SS_VgrG/RHS"/>
</dbReference>
<feature type="transmembrane region" description="Helical" evidence="4">
    <location>
        <begin position="2025"/>
        <end position="2043"/>
    </location>
</feature>
<evidence type="ECO:0000256" key="2">
    <source>
        <dbReference type="ARBA" id="ARBA00022525"/>
    </source>
</evidence>
<dbReference type="NCBIfam" id="TIGR03696">
    <property type="entry name" value="Rhs_assc_core"/>
    <property type="match status" value="1"/>
</dbReference>
<dbReference type="RefSeq" id="WP_078778806.1">
    <property type="nucleotide sequence ID" value="NZ_MBDS01000015.1"/>
</dbReference>
<evidence type="ECO:0000256" key="1">
    <source>
        <dbReference type="ARBA" id="ARBA00004613"/>
    </source>
</evidence>
<comment type="caution">
    <text evidence="5">The sequence shown here is derived from an EMBL/GenBank/DDBJ whole genome shotgun (WGS) entry which is preliminary data.</text>
</comment>
<evidence type="ECO:0000256" key="3">
    <source>
        <dbReference type="ARBA" id="ARBA00023026"/>
    </source>
</evidence>
<evidence type="ECO:0008006" key="7">
    <source>
        <dbReference type="Google" id="ProtNLM"/>
    </source>
</evidence>
<dbReference type="InterPro" id="IPR028994">
    <property type="entry name" value="Integrin_alpha_N"/>
</dbReference>
<dbReference type="SUPFAM" id="SSF69318">
    <property type="entry name" value="Integrin alpha N-terminal domain"/>
    <property type="match status" value="1"/>
</dbReference>
<feature type="transmembrane region" description="Helical" evidence="4">
    <location>
        <begin position="1988"/>
        <end position="2013"/>
    </location>
</feature>
<organism evidence="5 6">
    <name type="scientific">Elizabethkingia ursingii</name>
    <dbReference type="NCBI Taxonomy" id="1756150"/>
    <lineage>
        <taxon>Bacteria</taxon>
        <taxon>Pseudomonadati</taxon>
        <taxon>Bacteroidota</taxon>
        <taxon>Flavobacteriia</taxon>
        <taxon>Flavobacteriales</taxon>
        <taxon>Weeksellaceae</taxon>
        <taxon>Elizabethkingia</taxon>
    </lineage>
</organism>
<dbReference type="PANTHER" id="PTHR32305">
    <property type="match status" value="1"/>
</dbReference>
<dbReference type="Gene3D" id="2.180.10.10">
    <property type="entry name" value="RHS repeat-associated core"/>
    <property type="match status" value="2"/>
</dbReference>
<dbReference type="Gene3D" id="2.40.128.340">
    <property type="match status" value="1"/>
</dbReference>
<sequence length="2230" mass="249648">MTKNPSITIPLELSFFETKNIEKDKTPILIHPKETSKDLIANLISYDKRRNPNLKDAFENSSFHDTQGQIDVNSTGQLQFTFPIALPPGVRNVAPQINLVYTSGSGNGIAGYGWGLSGISSISRMGKTIEKDGERKSVQLDYSDYYQFNGQRLILISGEYGKDGAEYITEQYSNIKIKSIGVNNEGTGPSRFEVTFEDGSMAWYGETASEQENTYNHASTPIEYNIVKWKDAQGNYITYNYTVSYNFVSGNNIALLRSVLWGGNEAVDTSHFNKIIFNYIRRNIQEVSYVNGVKFIQDSLLSDIEVYANESLFKSYTIEYTKDDKGNGYQFIKSITERNALGEKANPVIFEYQESKSEGWDGSWILNDQSEDLLYGDFDGDGKLDMLKYIDAFQECQGYSETYHPGNEYGSGDDYNTDYYDQSCLNPIQRPAGLYLFSSVFEDNRPEKVFTGDIIARDQLKKSKAFNFKTSEGIVLPRQGFFVYDTLISDEPGNKKDLKIKAYSIDPNSKHLKEEFVNIIPGNAYDNSVPKPPRNPGVGRYWAQTDIEGVEEMDLDGDGLSELIFILQDTYYREEYVDGPNSIPEIFEDTQYRYLIIQPGEADLQKLASTLSIGPFYKDNFFEISKQGDFNGDGIVDFLYFDAGGKAHLTTFVKNSSGTFSVDSIPYSDIPIVGLRGEAVVGDFTGDGKTSLMVPQAMDSESWKLYISTGKGFEVQNLDNFALFKKKEEVFKGEKHNRYIKRQFFARDLNKDGKADLIEFYSHIIQEKGGSKSKFIIIYHENRGIDSHGNITFEKVNIDGSWLTQIRSDLFPYKMDWYPEEYGTVRTDVQGYAYSTQESHYSPLIGDFRINNLNESILIFQLGRLIKYSHYKVSDEARITSITQGEVTTEIEYKELDPNINEGFYKATGNQKYPYIELDKVSGTYAVSQLRQEGRKQDFKYRGYVAHLQGKGAIGFRQFAKSSWYADGYENTKIWSGTEIDPLNEGLPVKEWSVRSIDDDHIIFPTIISSDNSQLLSFKSTDYQIDTLSIGIKAIVPVKTLTKDFLKDITEETVLAYGNFYLPEQITTKVNNDYATTTTLISYLHNPTGIGNNYFIGRIISKTETINAYGDFKSSKEEYAYENNLVKISKTYNRDNTGWIEECYDYDGFGNVIKKRAVNSVDEMHQTEESQYDSKGRFPIKKTNNLGLDTHIEYNDWGLVTHQTDPSGNIVDNIYDGWGKLENSTSNLGGETTYLYGKLWEIGTVVIECEPNGNIKEVITDKFGQKVRVRTNVFGDQSSAIAYEYDLLGRKIKEYEPYYASGYPTQFNAIEYDDSVFPPIVKATAFNGKQIKTSVSGNTTIVEELNGYKRITKSTTDPLGNIISSEDPGGVINFSFNAASEEIKAEYSNNIVTTKYDTWGRKSEFNDPSNGLYIYEYNGFGQIRKEISPKGYKEYIYNEKGQLIHQIEKSDKEGLTDKSIDFSYNDKGFLTSRIGTSNGKSYSSVIVYDANSRILESIENSNGRIYTQKNIVYDTISRVISYEKEIISENSSTQTSIENVYDPWSGVLFQVKDKSTGNTLWKLEEVAANSQVIRARLGAADITNTYDENYFLSQSLHNSAKELLFGSQYKFEAVKNELKEKTRLGNFAGKETFIYDSNNRLVEWINPKTGGVSSNKYDLQGRIIENDQLGKVYFGNKTKVYQPTGVKLNTTGKQNYLNAPIQRIIYNENNDPFYIQSKKGDVRFEYGLTGARQVVLQGEDLSIDNAQPTITTYYSEDGSFEVIRDHTTGEEKHILYIGGNPYESNIVYLKNYAQSSGSYKFLHKDYLGTILAISDEGGNLVEEAHFDAWGLCTKWRKPGGLSDLAEGERLLNRGYTSHEHFEEISIIHMNGRLYDPLLRRFLNADPYIQAPDNTQNYNKYAYVLNNPLLYADPTGEFIWIIVGAIVGAFLTGAAANGSFNPLKWDWKNTWDKIALGAVFGAISGGVGALAGSSASAIAASSLGIQGGILGGAIAGLAGGAVGGAISGLGNALIFGESVGRSVVRGAVAGAIGGAIVGGVIGGAQQGISNTTGTGPKGNIWTGKAVAQGRSSWALNNTSKVSSSISNKTSSITVGEITLDGIDVGNKVFDPDLNAYRPATFNTNGESWQNPQSLSGYQQANFSEVNSNNTGLFTATKEGVILPKGALIPKEFVENPYRNSSYGIFENGKYIEKLRIDPATPPGFKGPMQSHFHLNGGKRHIFDLEKWPWWK</sequence>
<comment type="subcellular location">
    <subcellularLocation>
        <location evidence="1">Secreted</location>
    </subcellularLocation>
</comment>
<keyword evidence="4" id="KW-0812">Transmembrane</keyword>
<evidence type="ECO:0000313" key="5">
    <source>
        <dbReference type="EMBL" id="OPB88533.1"/>
    </source>
</evidence>
<keyword evidence="4" id="KW-0472">Membrane</keyword>
<proteinExistence type="predicted"/>
<dbReference type="EMBL" id="MBDS01000015">
    <property type="protein sequence ID" value="OPB88533.1"/>
    <property type="molecule type" value="Genomic_DNA"/>
</dbReference>
<name>A0ABX3N7V2_9FLAO</name>
<accession>A0ABX3N7V2</accession>
<keyword evidence="3" id="KW-0843">Virulence</keyword>